<dbReference type="PANTHER" id="PTHR12878:SF0">
    <property type="entry name" value="NADH DEHYDROGENASE [UBIQUINONE] 1 ALPHA SUBCOMPLEX SUBUNIT 2"/>
    <property type="match status" value="1"/>
</dbReference>
<organism evidence="1 2">
    <name type="scientific">Puccinia sorghi</name>
    <dbReference type="NCBI Taxonomy" id="27349"/>
    <lineage>
        <taxon>Eukaryota</taxon>
        <taxon>Fungi</taxon>
        <taxon>Dikarya</taxon>
        <taxon>Basidiomycota</taxon>
        <taxon>Pucciniomycotina</taxon>
        <taxon>Pucciniomycetes</taxon>
        <taxon>Pucciniales</taxon>
        <taxon>Pucciniaceae</taxon>
        <taxon>Puccinia</taxon>
    </lineage>
</organism>
<dbReference type="InterPro" id="IPR016464">
    <property type="entry name" value="NADH_Ub_cplx-1_asu_su-2"/>
</dbReference>
<comment type="caution">
    <text evidence="1">The sequence shown here is derived from an EMBL/GenBank/DDBJ whole genome shotgun (WGS) entry which is preliminary data.</text>
</comment>
<evidence type="ECO:0000313" key="2">
    <source>
        <dbReference type="Proteomes" id="UP000037035"/>
    </source>
</evidence>
<dbReference type="PANTHER" id="PTHR12878">
    <property type="entry name" value="NADH-UBIQUINONE OXIDOREDUCTASE B8 SUBUNIT"/>
    <property type="match status" value="1"/>
</dbReference>
<evidence type="ECO:0008006" key="3">
    <source>
        <dbReference type="Google" id="ProtNLM"/>
    </source>
</evidence>
<dbReference type="Gene3D" id="3.40.30.10">
    <property type="entry name" value="Glutaredoxin"/>
    <property type="match status" value="1"/>
</dbReference>
<accession>A0A0L6VU76</accession>
<dbReference type="STRING" id="27349.A0A0L6VU76"/>
<dbReference type="Proteomes" id="UP000037035">
    <property type="component" value="Unassembled WGS sequence"/>
</dbReference>
<keyword evidence="2" id="KW-1185">Reference proteome</keyword>
<dbReference type="OrthoDB" id="10250268at2759"/>
<name>A0A0L6VU76_9BASI</name>
<dbReference type="EMBL" id="LAVV01000555">
    <property type="protein sequence ID" value="KNZ64263.1"/>
    <property type="molecule type" value="Genomic_DNA"/>
</dbReference>
<dbReference type="SUPFAM" id="SSF52833">
    <property type="entry name" value="Thioredoxin-like"/>
    <property type="match status" value="1"/>
</dbReference>
<dbReference type="VEuPathDB" id="FungiDB:VP01_104g11"/>
<protein>
    <recommendedName>
        <fullName evidence="3">Ribosomal protein/NADH dehydrogenase domain-containing protein</fullName>
    </recommendedName>
</protein>
<evidence type="ECO:0000313" key="1">
    <source>
        <dbReference type="EMBL" id="KNZ64263.1"/>
    </source>
</evidence>
<dbReference type="AlphaFoldDB" id="A0A0L6VU76"/>
<proteinExistence type="predicted"/>
<sequence>MAPLPEAVLRNFVQTGTMASTILKQALPSTVREIRLHFSPTHASQIKSFIQSSYSSLKSSNPDLPVMFRESSVGTPARAIVRFDSYDCEFINLSFFPTHQSILQFRSSTGFPLFPSISEYGVEKQVSLEQAKSSSDIESLLSSLIQGKN</sequence>
<reference evidence="1 2" key="1">
    <citation type="submission" date="2015-08" db="EMBL/GenBank/DDBJ databases">
        <title>Next Generation Sequencing and Analysis of the Genome of Puccinia sorghi L Schw, the Causal Agent of Maize Common Rust.</title>
        <authorList>
            <person name="Rochi L."/>
            <person name="Burguener G."/>
            <person name="Darino M."/>
            <person name="Turjanski A."/>
            <person name="Kreff E."/>
            <person name="Dieguez M.J."/>
            <person name="Sacco F."/>
        </authorList>
    </citation>
    <scope>NUCLEOTIDE SEQUENCE [LARGE SCALE GENOMIC DNA]</scope>
    <source>
        <strain evidence="1 2">RO10H11247</strain>
    </source>
</reference>
<dbReference type="InterPro" id="IPR036249">
    <property type="entry name" value="Thioredoxin-like_sf"/>
</dbReference>
<gene>
    <name evidence="1" type="ORF">VP01_104g11</name>
</gene>